<dbReference type="InterPro" id="IPR045182">
    <property type="entry name" value="JINGUBANG-like"/>
</dbReference>
<evidence type="ECO:0000256" key="2">
    <source>
        <dbReference type="SAM" id="MobiDB-lite"/>
    </source>
</evidence>
<evidence type="ECO:0000256" key="1">
    <source>
        <dbReference type="PROSITE-ProRule" id="PRU00221"/>
    </source>
</evidence>
<gene>
    <name evidence="3" type="ORF">FOZ62_004769</name>
</gene>
<evidence type="ECO:0000313" key="3">
    <source>
        <dbReference type="EMBL" id="KAF4748119.1"/>
    </source>
</evidence>
<dbReference type="EMBL" id="JABANM010005136">
    <property type="protein sequence ID" value="KAF4748119.1"/>
    <property type="molecule type" value="Genomic_DNA"/>
</dbReference>
<feature type="non-terminal residue" evidence="3">
    <location>
        <position position="1"/>
    </location>
</feature>
<feature type="compositionally biased region" description="Low complexity" evidence="2">
    <location>
        <begin position="143"/>
        <end position="157"/>
    </location>
</feature>
<dbReference type="PANTHER" id="PTHR22844:SF387">
    <property type="entry name" value="F3I6.5 PROTEIN"/>
    <property type="match status" value="1"/>
</dbReference>
<organism evidence="3 4">
    <name type="scientific">Perkinsus olseni</name>
    <name type="common">Perkinsus atlanticus</name>
    <dbReference type="NCBI Taxonomy" id="32597"/>
    <lineage>
        <taxon>Eukaryota</taxon>
        <taxon>Sar</taxon>
        <taxon>Alveolata</taxon>
        <taxon>Perkinsozoa</taxon>
        <taxon>Perkinsea</taxon>
        <taxon>Perkinsida</taxon>
        <taxon>Perkinsidae</taxon>
        <taxon>Perkinsus</taxon>
    </lineage>
</organism>
<name>A0A7J6TRY4_PEROL</name>
<evidence type="ECO:0000313" key="4">
    <source>
        <dbReference type="Proteomes" id="UP000574390"/>
    </source>
</evidence>
<dbReference type="InterPro" id="IPR015943">
    <property type="entry name" value="WD40/YVTN_repeat-like_dom_sf"/>
</dbReference>
<dbReference type="Proteomes" id="UP000574390">
    <property type="component" value="Unassembled WGS sequence"/>
</dbReference>
<feature type="region of interest" description="Disordered" evidence="2">
    <location>
        <begin position="142"/>
        <end position="161"/>
    </location>
</feature>
<accession>A0A7J6TRY4</accession>
<proteinExistence type="predicted"/>
<keyword evidence="1" id="KW-0853">WD repeat</keyword>
<dbReference type="PROSITE" id="PS50082">
    <property type="entry name" value="WD_REPEATS_2"/>
    <property type="match status" value="1"/>
</dbReference>
<dbReference type="InterPro" id="IPR001680">
    <property type="entry name" value="WD40_rpt"/>
</dbReference>
<dbReference type="Pfam" id="PF00400">
    <property type="entry name" value="WD40"/>
    <property type="match status" value="2"/>
</dbReference>
<dbReference type="SUPFAM" id="SSF50978">
    <property type="entry name" value="WD40 repeat-like"/>
    <property type="match status" value="1"/>
</dbReference>
<sequence length="348" mass="37898">QQQQQASLSDSGITSSSSMKSKRPKVVRGNKKKARIQEASRACVTMLRSSSTTTMMMPTTTTRQHYGPVSCLLPHDTGLLSGSGDGQLLWWPLHLNNATGQEVVPLLGHRGAVFCLAAGCSGEVYSGSADGTVRVWSRRILPSTSSSSSSSSSAGSSLGHDDKLCGRAASSPERLIWRCRQTLYHWHGNQEEEEEEEEGRVYRHHKLLKSTRSTAAVLSLAVVNTSIKRGQQEEDAEGCIDEMMLISSSLTHVSIWGLDSTDKRLVAVSRICHPTHTHHHHHQHSVEHVRARSDEDPFFPAMLLSLGPLLPNTLAIAGGARVRIFNLTPPPPPTTSSSEQDPTGMMSI</sequence>
<feature type="repeat" description="WD" evidence="1">
    <location>
        <begin position="106"/>
        <end position="137"/>
    </location>
</feature>
<reference evidence="3 4" key="1">
    <citation type="submission" date="2020-04" db="EMBL/GenBank/DDBJ databases">
        <title>Perkinsus olseni comparative genomics.</title>
        <authorList>
            <person name="Bogema D.R."/>
        </authorList>
    </citation>
    <scope>NUCLEOTIDE SEQUENCE [LARGE SCALE GENOMIC DNA]</scope>
    <source>
        <strain evidence="3">ATCC PRA-205</strain>
    </source>
</reference>
<feature type="compositionally biased region" description="Basic residues" evidence="2">
    <location>
        <begin position="20"/>
        <end position="34"/>
    </location>
</feature>
<dbReference type="InterPro" id="IPR036322">
    <property type="entry name" value="WD40_repeat_dom_sf"/>
</dbReference>
<dbReference type="PANTHER" id="PTHR22844">
    <property type="entry name" value="F-BOX AND WD40 DOMAIN PROTEIN"/>
    <property type="match status" value="1"/>
</dbReference>
<dbReference type="AlphaFoldDB" id="A0A7J6TRY4"/>
<feature type="region of interest" description="Disordered" evidence="2">
    <location>
        <begin position="327"/>
        <end position="348"/>
    </location>
</feature>
<dbReference type="Gene3D" id="2.130.10.10">
    <property type="entry name" value="YVTN repeat-like/Quinoprotein amine dehydrogenase"/>
    <property type="match status" value="1"/>
</dbReference>
<dbReference type="SMART" id="SM00320">
    <property type="entry name" value="WD40"/>
    <property type="match status" value="2"/>
</dbReference>
<feature type="non-terminal residue" evidence="3">
    <location>
        <position position="348"/>
    </location>
</feature>
<feature type="compositionally biased region" description="Low complexity" evidence="2">
    <location>
        <begin position="7"/>
        <end position="19"/>
    </location>
</feature>
<comment type="caution">
    <text evidence="3">The sequence shown here is derived from an EMBL/GenBank/DDBJ whole genome shotgun (WGS) entry which is preliminary data.</text>
</comment>
<feature type="region of interest" description="Disordered" evidence="2">
    <location>
        <begin position="1"/>
        <end position="34"/>
    </location>
</feature>
<protein>
    <submittedName>
        <fullName evidence="3">Uncharacterized protein</fullName>
    </submittedName>
</protein>